<dbReference type="OrthoDB" id="4026687at2759"/>
<reference evidence="2 3" key="1">
    <citation type="journal article" date="2016" name="Proc. Natl. Acad. Sci. U.S.A.">
        <title>Comparative genomics of biotechnologically important yeasts.</title>
        <authorList>
            <person name="Riley R."/>
            <person name="Haridas S."/>
            <person name="Wolfe K.H."/>
            <person name="Lopes M.R."/>
            <person name="Hittinger C.T."/>
            <person name="Goeker M."/>
            <person name="Salamov A.A."/>
            <person name="Wisecaver J.H."/>
            <person name="Long T.M."/>
            <person name="Calvey C.H."/>
            <person name="Aerts A.L."/>
            <person name="Barry K.W."/>
            <person name="Choi C."/>
            <person name="Clum A."/>
            <person name="Coughlan A.Y."/>
            <person name="Deshpande S."/>
            <person name="Douglass A.P."/>
            <person name="Hanson S.J."/>
            <person name="Klenk H.-P."/>
            <person name="LaButti K.M."/>
            <person name="Lapidus A."/>
            <person name="Lindquist E.A."/>
            <person name="Lipzen A.M."/>
            <person name="Meier-Kolthoff J.P."/>
            <person name="Ohm R.A."/>
            <person name="Otillar R.P."/>
            <person name="Pangilinan J.L."/>
            <person name="Peng Y."/>
            <person name="Rokas A."/>
            <person name="Rosa C.A."/>
            <person name="Scheuner C."/>
            <person name="Sibirny A.A."/>
            <person name="Slot J.C."/>
            <person name="Stielow J.B."/>
            <person name="Sun H."/>
            <person name="Kurtzman C.P."/>
            <person name="Blackwell M."/>
            <person name="Grigoriev I.V."/>
            <person name="Jeffries T.W."/>
        </authorList>
    </citation>
    <scope>NUCLEOTIDE SEQUENCE [LARGE SCALE GENOMIC DNA]</scope>
    <source>
        <strain evidence="2 3">NRRL Y-2026</strain>
    </source>
</reference>
<dbReference type="RefSeq" id="XP_019017238.1">
    <property type="nucleotide sequence ID" value="XM_019160762.1"/>
</dbReference>
<feature type="compositionally biased region" description="Acidic residues" evidence="1">
    <location>
        <begin position="745"/>
        <end position="773"/>
    </location>
</feature>
<proteinExistence type="predicted"/>
<evidence type="ECO:0000256" key="1">
    <source>
        <dbReference type="SAM" id="MobiDB-lite"/>
    </source>
</evidence>
<dbReference type="EMBL" id="KV454004">
    <property type="protein sequence ID" value="ODQ46125.1"/>
    <property type="molecule type" value="Genomic_DNA"/>
</dbReference>
<feature type="compositionally biased region" description="Polar residues" evidence="1">
    <location>
        <begin position="922"/>
        <end position="934"/>
    </location>
</feature>
<feature type="region of interest" description="Disordered" evidence="1">
    <location>
        <begin position="1001"/>
        <end position="1028"/>
    </location>
</feature>
<evidence type="ECO:0000313" key="2">
    <source>
        <dbReference type="EMBL" id="ODQ46125.1"/>
    </source>
</evidence>
<organism evidence="2 3">
    <name type="scientific">Pichia membranifaciens NRRL Y-2026</name>
    <dbReference type="NCBI Taxonomy" id="763406"/>
    <lineage>
        <taxon>Eukaryota</taxon>
        <taxon>Fungi</taxon>
        <taxon>Dikarya</taxon>
        <taxon>Ascomycota</taxon>
        <taxon>Saccharomycotina</taxon>
        <taxon>Pichiomycetes</taxon>
        <taxon>Pichiales</taxon>
        <taxon>Pichiaceae</taxon>
        <taxon>Pichia</taxon>
    </lineage>
</organism>
<protein>
    <submittedName>
        <fullName evidence="2">Uncharacterized protein</fullName>
    </submittedName>
</protein>
<feature type="compositionally biased region" description="Polar residues" evidence="1">
    <location>
        <begin position="165"/>
        <end position="196"/>
    </location>
</feature>
<feature type="compositionally biased region" description="Polar residues" evidence="1">
    <location>
        <begin position="718"/>
        <end position="731"/>
    </location>
</feature>
<feature type="compositionally biased region" description="Polar residues" evidence="1">
    <location>
        <begin position="133"/>
        <end position="144"/>
    </location>
</feature>
<dbReference type="GeneID" id="30177449"/>
<feature type="region of interest" description="Disordered" evidence="1">
    <location>
        <begin position="679"/>
        <end position="872"/>
    </location>
</feature>
<feature type="compositionally biased region" description="Basic and acidic residues" evidence="1">
    <location>
        <begin position="118"/>
        <end position="132"/>
    </location>
</feature>
<gene>
    <name evidence="2" type="ORF">PICMEDRAFT_153145</name>
</gene>
<feature type="compositionally biased region" description="Low complexity" evidence="1">
    <location>
        <begin position="82"/>
        <end position="98"/>
    </location>
</feature>
<feature type="compositionally biased region" description="Polar residues" evidence="1">
    <location>
        <begin position="104"/>
        <end position="113"/>
    </location>
</feature>
<dbReference type="Proteomes" id="UP000094455">
    <property type="component" value="Unassembled WGS sequence"/>
</dbReference>
<keyword evidence="3" id="KW-1185">Reference proteome</keyword>
<feature type="compositionally biased region" description="Polar residues" evidence="1">
    <location>
        <begin position="679"/>
        <end position="690"/>
    </location>
</feature>
<feature type="compositionally biased region" description="Acidic residues" evidence="1">
    <location>
        <begin position="844"/>
        <end position="855"/>
    </location>
</feature>
<feature type="compositionally biased region" description="Low complexity" evidence="1">
    <location>
        <begin position="859"/>
        <end position="868"/>
    </location>
</feature>
<feature type="compositionally biased region" description="Polar residues" evidence="1">
    <location>
        <begin position="234"/>
        <end position="258"/>
    </location>
</feature>
<sequence length="1247" mass="136702">MSSNRKKRLSLIDFFGKSSDTAPKSGKKHQRSSSDTSKISAKNNPHRLTFQIPDESIVSKVDLSKIPKPPVPAKNRYAGLQNTSSSHTNANSSSNNSSRVKSLPATTSSTNGIALQKENSKLPETSREKPEWQRSSPYHSNSQPSEKRQVSNSSLSSSMYPNELSPITSLRNTSNSTLPDFSRQTSSIYPASTFAQDSPHKNYLESSGTISKRTDLLRKRRPPPPSLKVKISDPSMTQPELQSPSDTMKASAADSNHLSEYDSTDGEFTPLNLIPPTSIPAAMKSGQLSADKLLNPSKNVMFVNSTTSYEPPNFHSEDYKYNSKDQYQDKNVHKHSRTLSSIEEITSALDSFQLEHEKSFMSEGSQGRMETEGDTDGDAAGGTLSFTSSPVSATERPIALHLTQDLGKSNLNNDLAAENGATDENNGIFVKVKDLPHLQNGETLDQYISKLKTAAPDSYLSADDNNSEKTHFLELEKPKSVGGGSENSSASDVFFDVDEPSKDASLDGNIHRATFDEDVGDSPEQQASAVNNMSISGNKYHSGEARSLQPNGFADLSAQDIDDDVENEVLDDYSEEDLIGPLDGSFESLVHHAKPVSIAEDEKYISGDVIAETQTISTVASNIPESIEADDGVWERYSSATNFFNNADELHDGKIVDDDEEGNDRDALYGVKNVSTHSDSSRSLILTPTDSRPYVDMGMNLSNSSPHRDFDLGDELENNVTAVLPETSSSRSLEDLYPTHSSDGGNEDDDDDDADDDVENDDDENNDQNDDDNYDRFEGYDSQDNDNMSYIVDDERNHMDIGNYTSGEDSFKQQQYSMKNKAVETNDLTPTDFSKGAVASGESSSEENDDDDDGVLEFSPRSPRSPRSVDSIEEMAQTPEIFRHNSMCSKSLLEKASGINLTGTPTGLGIGPRQHLVITNQEQRSLDENSLSNRNSDEIERAPIPDLESNFSYESRPHNLPEDDPENDNDNHQIIYDRREEPTVMPIQHSLVVTPAAPVIGTSSTLKKRRPPPSYPSTGRRGRGLSETTANPELFANGIAQQPKPQSNDNESSEAISRGFITVAKDQAETSVAEGGKAPVIPEQEEVNEELESRKGEKCIYIENLRLRSKKTAINTKPSVQVLPLAIRQNGTISHKKIPSQQLTHSFKSNKHMMAKPKTRMLASEINDGELPDATLIHRGQKTKVPIHPDAAVISASEQFSKLAKQQAGTSSGGGGDLGRFNSVLSVRPHYGNGMRLFITNPDSDDE</sequence>
<dbReference type="AlphaFoldDB" id="A0A1E3NJ09"/>
<accession>A0A1E3NJ09</accession>
<name>A0A1E3NJ09_9ASCO</name>
<feature type="region of interest" description="Disordered" evidence="1">
    <location>
        <begin position="922"/>
        <end position="970"/>
    </location>
</feature>
<feature type="region of interest" description="Disordered" evidence="1">
    <location>
        <begin position="359"/>
        <end position="381"/>
    </location>
</feature>
<feature type="region of interest" description="Disordered" evidence="1">
    <location>
        <begin position="1"/>
        <end position="280"/>
    </location>
</feature>
<feature type="compositionally biased region" description="Polar residues" evidence="1">
    <location>
        <begin position="33"/>
        <end position="43"/>
    </location>
</feature>
<feature type="compositionally biased region" description="Polar residues" evidence="1">
    <location>
        <begin position="803"/>
        <end position="818"/>
    </location>
</feature>
<evidence type="ECO:0000313" key="3">
    <source>
        <dbReference type="Proteomes" id="UP000094455"/>
    </source>
</evidence>